<sequence length="65" mass="7146">MIKLPRNRIACIPIFDSSDSGVKGYDEAEAALGFQKPKSGNIELLDEYRERVDQGIVKYVGSGVT</sequence>
<evidence type="ECO:0000313" key="1">
    <source>
        <dbReference type="EMBL" id="KKK91690.1"/>
    </source>
</evidence>
<feature type="non-terminal residue" evidence="1">
    <location>
        <position position="65"/>
    </location>
</feature>
<protein>
    <submittedName>
        <fullName evidence="1">Uncharacterized protein</fullName>
    </submittedName>
</protein>
<proteinExistence type="predicted"/>
<organism evidence="1">
    <name type="scientific">marine sediment metagenome</name>
    <dbReference type="NCBI Taxonomy" id="412755"/>
    <lineage>
        <taxon>unclassified sequences</taxon>
        <taxon>metagenomes</taxon>
        <taxon>ecological metagenomes</taxon>
    </lineage>
</organism>
<dbReference type="EMBL" id="LAZR01048541">
    <property type="protein sequence ID" value="KKK91690.1"/>
    <property type="molecule type" value="Genomic_DNA"/>
</dbReference>
<reference evidence="1" key="1">
    <citation type="journal article" date="2015" name="Nature">
        <title>Complex archaea that bridge the gap between prokaryotes and eukaryotes.</title>
        <authorList>
            <person name="Spang A."/>
            <person name="Saw J.H."/>
            <person name="Jorgensen S.L."/>
            <person name="Zaremba-Niedzwiedzka K."/>
            <person name="Martijn J."/>
            <person name="Lind A.E."/>
            <person name="van Eijk R."/>
            <person name="Schleper C."/>
            <person name="Guy L."/>
            <person name="Ettema T.J."/>
        </authorList>
    </citation>
    <scope>NUCLEOTIDE SEQUENCE</scope>
</reference>
<gene>
    <name evidence="1" type="ORF">LCGC14_2710440</name>
</gene>
<comment type="caution">
    <text evidence="1">The sequence shown here is derived from an EMBL/GenBank/DDBJ whole genome shotgun (WGS) entry which is preliminary data.</text>
</comment>
<accession>A0A0F9A0U7</accession>
<name>A0A0F9A0U7_9ZZZZ</name>
<dbReference type="AlphaFoldDB" id="A0A0F9A0U7"/>